<dbReference type="EMBL" id="LAYC01000003">
    <property type="protein sequence ID" value="KYK55285.1"/>
    <property type="molecule type" value="Genomic_DNA"/>
</dbReference>
<dbReference type="PANTHER" id="PTHR10281">
    <property type="entry name" value="MEMBRANE-ASSOCIATED PROGESTERONE RECEPTOR COMPONENT-RELATED"/>
    <property type="match status" value="1"/>
</dbReference>
<dbReference type="InterPro" id="IPR001199">
    <property type="entry name" value="Cyt_B5-like_heme/steroid-bd"/>
</dbReference>
<keyword evidence="3" id="KW-0812">Transmembrane</keyword>
<organism evidence="5 6">
    <name type="scientific">Drechmeria coniospora</name>
    <name type="common">Nematophagous fungus</name>
    <name type="synonym">Meria coniospora</name>
    <dbReference type="NCBI Taxonomy" id="98403"/>
    <lineage>
        <taxon>Eukaryota</taxon>
        <taxon>Fungi</taxon>
        <taxon>Dikarya</taxon>
        <taxon>Ascomycota</taxon>
        <taxon>Pezizomycotina</taxon>
        <taxon>Sordariomycetes</taxon>
        <taxon>Hypocreomycetidae</taxon>
        <taxon>Hypocreales</taxon>
        <taxon>Ophiocordycipitaceae</taxon>
        <taxon>Drechmeria</taxon>
    </lineage>
</organism>
<dbReference type="Proteomes" id="UP000076580">
    <property type="component" value="Chromosome 03"/>
</dbReference>
<reference evidence="5 6" key="1">
    <citation type="journal article" date="2016" name="Sci. Rep.">
        <title>Insights into Adaptations to a Near-Obligate Nematode Endoparasitic Lifestyle from the Finished Genome of Drechmeria coniospora.</title>
        <authorList>
            <person name="Zhang L."/>
            <person name="Zhou Z."/>
            <person name="Guo Q."/>
            <person name="Fokkens L."/>
            <person name="Miskei M."/>
            <person name="Pocsi I."/>
            <person name="Zhang W."/>
            <person name="Chen M."/>
            <person name="Wang L."/>
            <person name="Sun Y."/>
            <person name="Donzelli B.G."/>
            <person name="Gibson D.M."/>
            <person name="Nelson D.R."/>
            <person name="Luo J.G."/>
            <person name="Rep M."/>
            <person name="Liu H."/>
            <person name="Yang S."/>
            <person name="Wang J."/>
            <person name="Krasnoff S.B."/>
            <person name="Xu Y."/>
            <person name="Molnar I."/>
            <person name="Lin M."/>
        </authorList>
    </citation>
    <scope>NUCLEOTIDE SEQUENCE [LARGE SCALE GENOMIC DNA]</scope>
    <source>
        <strain evidence="5 6">ARSEF 6962</strain>
    </source>
</reference>
<dbReference type="SMART" id="SM01117">
    <property type="entry name" value="Cyt-b5"/>
    <property type="match status" value="1"/>
</dbReference>
<feature type="compositionally biased region" description="Basic and acidic residues" evidence="2">
    <location>
        <begin position="1"/>
        <end position="13"/>
    </location>
</feature>
<protein>
    <recommendedName>
        <fullName evidence="4">Cytochrome b5 heme-binding domain-containing protein</fullName>
    </recommendedName>
</protein>
<dbReference type="GO" id="GO:0012505">
    <property type="term" value="C:endomembrane system"/>
    <property type="evidence" value="ECO:0007669"/>
    <property type="project" value="TreeGrafter"/>
</dbReference>
<feature type="region of interest" description="Disordered" evidence="2">
    <location>
        <begin position="1"/>
        <end position="41"/>
    </location>
</feature>
<proteinExistence type="inferred from homology"/>
<dbReference type="GeneID" id="63719891"/>
<evidence type="ECO:0000256" key="2">
    <source>
        <dbReference type="SAM" id="MobiDB-lite"/>
    </source>
</evidence>
<dbReference type="AlphaFoldDB" id="A0A151GDX6"/>
<gene>
    <name evidence="5" type="ORF">DCS_07248</name>
</gene>
<evidence type="ECO:0000259" key="4">
    <source>
        <dbReference type="SMART" id="SM01117"/>
    </source>
</evidence>
<accession>A0A151GDX6</accession>
<dbReference type="PANTHER" id="PTHR10281:SF76">
    <property type="entry name" value="CALCUTTA CUP-RELATED"/>
    <property type="match status" value="1"/>
</dbReference>
<evidence type="ECO:0000256" key="3">
    <source>
        <dbReference type="SAM" id="Phobius"/>
    </source>
</evidence>
<dbReference type="FunFam" id="3.10.120.10:FF:000018">
    <property type="entry name" value="Heme/steroid binding domain protein, putative"/>
    <property type="match status" value="1"/>
</dbReference>
<dbReference type="Pfam" id="PF00173">
    <property type="entry name" value="Cyt-b5"/>
    <property type="match status" value="1"/>
</dbReference>
<name>A0A151GDX6_DRECN</name>
<dbReference type="InParanoid" id="A0A151GDX6"/>
<dbReference type="InterPro" id="IPR050577">
    <property type="entry name" value="MAPR/NEUFC/NENF-like"/>
</dbReference>
<dbReference type="InterPro" id="IPR036400">
    <property type="entry name" value="Cyt_B5-like_heme/steroid_sf"/>
</dbReference>
<keyword evidence="3" id="KW-0472">Membrane</keyword>
<sequence>MADDTLRQRKAMADDGQDAIPEVKSIKAKSKPKPKSVSAEDEDDYTPWVDVLRVLTFLFLASCALSYMISSGESFFWGMKQKPYYLRVDWWKARLSGPIYLSAEELATYDGSDPAKPLYLAINGTIYDVSNGWRMYGPGGSYSAFAGRDAARAFVTGCFAEDTTADMRGVEEMFLPLDDAETDAQWTAAELAELRVEERAAAEEKVHGALKHWVDFFANSKKYIKVGHLVVEPDWLEKQPRRELCKKAQGGRKKREFTKEE</sequence>
<dbReference type="Gene3D" id="3.10.120.10">
    <property type="entry name" value="Cytochrome b5-like heme/steroid binding domain"/>
    <property type="match status" value="1"/>
</dbReference>
<evidence type="ECO:0000256" key="1">
    <source>
        <dbReference type="ARBA" id="ARBA00038357"/>
    </source>
</evidence>
<evidence type="ECO:0000313" key="6">
    <source>
        <dbReference type="Proteomes" id="UP000076580"/>
    </source>
</evidence>
<feature type="transmembrane region" description="Helical" evidence="3">
    <location>
        <begin position="51"/>
        <end position="70"/>
    </location>
</feature>
<comment type="similarity">
    <text evidence="1">Belongs to the cytochrome b5 family. MAPR subfamily.</text>
</comment>
<dbReference type="GO" id="GO:0016020">
    <property type="term" value="C:membrane"/>
    <property type="evidence" value="ECO:0007669"/>
    <property type="project" value="TreeGrafter"/>
</dbReference>
<keyword evidence="6" id="KW-1185">Reference proteome</keyword>
<keyword evidence="3" id="KW-1133">Transmembrane helix</keyword>
<dbReference type="SUPFAM" id="SSF55856">
    <property type="entry name" value="Cytochrome b5-like heme/steroid binding domain"/>
    <property type="match status" value="1"/>
</dbReference>
<comment type="caution">
    <text evidence="5">The sequence shown here is derived from an EMBL/GenBank/DDBJ whole genome shotgun (WGS) entry which is preliminary data.</text>
</comment>
<dbReference type="RefSeq" id="XP_040654637.1">
    <property type="nucleotide sequence ID" value="XM_040804533.1"/>
</dbReference>
<dbReference type="STRING" id="98403.A0A151GDX6"/>
<evidence type="ECO:0000313" key="5">
    <source>
        <dbReference type="EMBL" id="KYK55285.1"/>
    </source>
</evidence>
<feature type="domain" description="Cytochrome b5 heme-binding" evidence="4">
    <location>
        <begin position="101"/>
        <end position="183"/>
    </location>
</feature>